<keyword evidence="3" id="KW-0274">FAD</keyword>
<dbReference type="InterPro" id="IPR036188">
    <property type="entry name" value="FAD/NAD-bd_sf"/>
</dbReference>
<evidence type="ECO:0000256" key="1">
    <source>
        <dbReference type="ARBA" id="ARBA00001974"/>
    </source>
</evidence>
<dbReference type="AlphaFoldDB" id="A0A561SIU2"/>
<dbReference type="PANTHER" id="PTHR43004:SF19">
    <property type="entry name" value="BINDING MONOOXYGENASE, PUTATIVE (JCVI)-RELATED"/>
    <property type="match status" value="1"/>
</dbReference>
<dbReference type="Gene3D" id="3.30.70.2450">
    <property type="match status" value="1"/>
</dbReference>
<feature type="domain" description="FAD-binding" evidence="4">
    <location>
        <begin position="2"/>
        <end position="333"/>
    </location>
</feature>
<proteinExistence type="predicted"/>
<dbReference type="Pfam" id="PF21274">
    <property type="entry name" value="Rng_hyd_C"/>
    <property type="match status" value="1"/>
</dbReference>
<dbReference type="PANTHER" id="PTHR43004">
    <property type="entry name" value="TRK SYSTEM POTASSIUM UPTAKE PROTEIN"/>
    <property type="match status" value="1"/>
</dbReference>
<comment type="caution">
    <text evidence="5">The sequence shown here is derived from an EMBL/GenBank/DDBJ whole genome shotgun (WGS) entry which is preliminary data.</text>
</comment>
<keyword evidence="6" id="KW-1185">Reference proteome</keyword>
<gene>
    <name evidence="5" type="ORF">FHX44_11678</name>
</gene>
<dbReference type="OrthoDB" id="4141215at2"/>
<dbReference type="InterPro" id="IPR050641">
    <property type="entry name" value="RIFMO-like"/>
</dbReference>
<comment type="cofactor">
    <cofactor evidence="1">
        <name>FAD</name>
        <dbReference type="ChEBI" id="CHEBI:57692"/>
    </cofactor>
</comment>
<reference evidence="5 6" key="1">
    <citation type="submission" date="2019-06" db="EMBL/GenBank/DDBJ databases">
        <title>Sequencing the genomes of 1000 actinobacteria strains.</title>
        <authorList>
            <person name="Klenk H.-P."/>
        </authorList>
    </citation>
    <scope>NUCLEOTIDE SEQUENCE [LARGE SCALE GENOMIC DNA]</scope>
    <source>
        <strain evidence="5 6">DSM 45671</strain>
    </source>
</reference>
<dbReference type="PRINTS" id="PR00420">
    <property type="entry name" value="RNGMNOXGNASE"/>
</dbReference>
<dbReference type="Proteomes" id="UP000321261">
    <property type="component" value="Unassembled WGS sequence"/>
</dbReference>
<dbReference type="Pfam" id="PF01494">
    <property type="entry name" value="FAD_binding_3"/>
    <property type="match status" value="1"/>
</dbReference>
<dbReference type="RefSeq" id="WP_147254112.1">
    <property type="nucleotide sequence ID" value="NZ_VIWU01000001.1"/>
</dbReference>
<evidence type="ECO:0000313" key="6">
    <source>
        <dbReference type="Proteomes" id="UP000321261"/>
    </source>
</evidence>
<evidence type="ECO:0000259" key="4">
    <source>
        <dbReference type="Pfam" id="PF01494"/>
    </source>
</evidence>
<dbReference type="GO" id="GO:0071949">
    <property type="term" value="F:FAD binding"/>
    <property type="evidence" value="ECO:0007669"/>
    <property type="project" value="InterPro"/>
</dbReference>
<dbReference type="Gene3D" id="3.50.50.60">
    <property type="entry name" value="FAD/NAD(P)-binding domain"/>
    <property type="match status" value="1"/>
</dbReference>
<evidence type="ECO:0000256" key="3">
    <source>
        <dbReference type="ARBA" id="ARBA00022827"/>
    </source>
</evidence>
<dbReference type="SUPFAM" id="SSF51905">
    <property type="entry name" value="FAD/NAD(P)-binding domain"/>
    <property type="match status" value="1"/>
</dbReference>
<evidence type="ECO:0000256" key="2">
    <source>
        <dbReference type="ARBA" id="ARBA00022630"/>
    </source>
</evidence>
<dbReference type="EMBL" id="VIWU01000001">
    <property type="protein sequence ID" value="TWF74796.1"/>
    <property type="molecule type" value="Genomic_DNA"/>
</dbReference>
<dbReference type="GO" id="GO:0016709">
    <property type="term" value="F:oxidoreductase activity, acting on paired donors, with incorporation or reduction of molecular oxygen, NAD(P)H as one donor, and incorporation of one atom of oxygen"/>
    <property type="evidence" value="ECO:0007669"/>
    <property type="project" value="UniProtKB-ARBA"/>
</dbReference>
<name>A0A561SIU2_9PSEU</name>
<dbReference type="Gene3D" id="3.40.30.120">
    <property type="match status" value="1"/>
</dbReference>
<dbReference type="InterPro" id="IPR002938">
    <property type="entry name" value="FAD-bd"/>
</dbReference>
<accession>A0A561SIU2</accession>
<evidence type="ECO:0000313" key="5">
    <source>
        <dbReference type="EMBL" id="TWF74796.1"/>
    </source>
</evidence>
<protein>
    <submittedName>
        <fullName evidence="5">2-polyprenyl-6-methoxyphenol hydroxylase-like FAD-dependent oxidoreductase</fullName>
    </submittedName>
</protein>
<keyword evidence="2" id="KW-0285">Flavoprotein</keyword>
<organism evidence="5 6">
    <name type="scientific">Pseudonocardia hierapolitana</name>
    <dbReference type="NCBI Taxonomy" id="1128676"/>
    <lineage>
        <taxon>Bacteria</taxon>
        <taxon>Bacillati</taxon>
        <taxon>Actinomycetota</taxon>
        <taxon>Actinomycetes</taxon>
        <taxon>Pseudonocardiales</taxon>
        <taxon>Pseudonocardiaceae</taxon>
        <taxon>Pseudonocardia</taxon>
    </lineage>
</organism>
<sequence length="473" mass="50892">MSEVVVVGAGPTGLLLAGDLAAAGVRVTVLERRLHESNLTRAFVVHARTLEQLDARGVADRLLATGTKVDHFRLFGSVSVDLAPLPSRFPFMLVTPQFEVERVLTERALAAGATLLRGADVRDVRQTADHVEVTYTLDGAERTVRAAYLVGADGHHSAVRRELGLGFPGRSVVRSLVLADLRMTDPPTEQLTVDGNADGFCFVVPFGDGWYRVIARDRRKELPDDAPVELDEIAWVARRVFGTDFGMHDPRWMSRFHSDERQVERYRVGRVFLAGDAAHVHSPAGGMGMNTGLQDAADLGWKLAAAVQGRGGDRLLDTYHDERHPVGRMVLRMSGGLLQAALLRSRLARTIRNIVFPAAFALPPIGAMARLRQSGIGISYGRPRGAHRLVGTRAADVTADDGTRLYEALRGGRFVLVAPPGFATPGGVAAHVVSGAETALLVRPDGYVAWAGRNPDGLRAALADWGATPAVAA</sequence>